<dbReference type="PROSITE" id="PS00028">
    <property type="entry name" value="ZINC_FINGER_C2H2_1"/>
    <property type="match status" value="1"/>
</dbReference>
<dbReference type="PROSITE" id="PS51293">
    <property type="entry name" value="SANT"/>
    <property type="match status" value="1"/>
</dbReference>
<feature type="domain" description="C2H2-type" evidence="11">
    <location>
        <begin position="381"/>
        <end position="406"/>
    </location>
</feature>
<evidence type="ECO:0000259" key="13">
    <source>
        <dbReference type="PROSITE" id="PS51156"/>
    </source>
</evidence>
<evidence type="ECO:0000256" key="2">
    <source>
        <dbReference type="ARBA" id="ARBA00022553"/>
    </source>
</evidence>
<dbReference type="InterPro" id="IPR000949">
    <property type="entry name" value="ELM2_dom"/>
</dbReference>
<comment type="similarity">
    <text evidence="8">Belongs to the metastasis-associated protein family.</text>
</comment>
<keyword evidence="3" id="KW-0479">Metal-binding</keyword>
<dbReference type="InterPro" id="IPR036236">
    <property type="entry name" value="Znf_C2H2_sf"/>
</dbReference>
<dbReference type="GO" id="GO:0043565">
    <property type="term" value="F:sequence-specific DNA binding"/>
    <property type="evidence" value="ECO:0007669"/>
    <property type="project" value="InterPro"/>
</dbReference>
<dbReference type="SMART" id="SM00401">
    <property type="entry name" value="ZnF_GATA"/>
    <property type="match status" value="1"/>
</dbReference>
<dbReference type="InterPro" id="IPR035170">
    <property type="entry name" value="MTA1_R1"/>
</dbReference>
<dbReference type="Proteomes" id="UP000036403">
    <property type="component" value="Unassembled WGS sequence"/>
</dbReference>
<keyword evidence="16" id="KW-1185">Reference proteome</keyword>
<dbReference type="FunFam" id="4.10.1240.50:FF:000001">
    <property type="entry name" value="Metastasis-associated 1 family, member 3"/>
    <property type="match status" value="1"/>
</dbReference>
<feature type="region of interest" description="Disordered" evidence="10">
    <location>
        <begin position="363"/>
        <end position="382"/>
    </location>
</feature>
<feature type="domain" description="SANT" evidence="14">
    <location>
        <begin position="177"/>
        <end position="229"/>
    </location>
</feature>
<evidence type="ECO:0000256" key="8">
    <source>
        <dbReference type="ARBA" id="ARBA00093454"/>
    </source>
</evidence>
<dbReference type="Gene3D" id="2.30.30.490">
    <property type="match status" value="1"/>
</dbReference>
<keyword evidence="2" id="KW-0597">Phosphoprotein</keyword>
<dbReference type="PROSITE" id="PS50157">
    <property type="entry name" value="ZINC_FINGER_C2H2_2"/>
    <property type="match status" value="1"/>
</dbReference>
<dbReference type="STRING" id="67767.A0A0J7KPU1"/>
<dbReference type="EMBL" id="LBMM01004600">
    <property type="protein sequence ID" value="KMQ92254.1"/>
    <property type="molecule type" value="Genomic_DNA"/>
</dbReference>
<dbReference type="InterPro" id="IPR040138">
    <property type="entry name" value="MIER/MTA"/>
</dbReference>
<accession>A0A0J7KPU1</accession>
<protein>
    <submittedName>
        <fullName evidence="15">Metastasis-associated protein mta1</fullName>
    </submittedName>
</protein>
<dbReference type="Pfam" id="PF17226">
    <property type="entry name" value="MTA_R1"/>
    <property type="match status" value="1"/>
</dbReference>
<dbReference type="InterPro" id="IPR001025">
    <property type="entry name" value="BAH_dom"/>
</dbReference>
<dbReference type="FunFam" id="1.10.10.60:FF:000012">
    <property type="entry name" value="Metastasis-associated 1 family, member 3"/>
    <property type="match status" value="1"/>
</dbReference>
<dbReference type="InterPro" id="IPR043151">
    <property type="entry name" value="BAH_sf"/>
</dbReference>
<dbReference type="GO" id="GO:0000122">
    <property type="term" value="P:negative regulation of transcription by RNA polymerase II"/>
    <property type="evidence" value="ECO:0007669"/>
    <property type="project" value="TreeGrafter"/>
</dbReference>
<dbReference type="SUPFAM" id="SSF46689">
    <property type="entry name" value="Homeodomain-like"/>
    <property type="match status" value="1"/>
</dbReference>
<evidence type="ECO:0000256" key="10">
    <source>
        <dbReference type="SAM" id="MobiDB-lite"/>
    </source>
</evidence>
<dbReference type="Gene3D" id="1.10.10.60">
    <property type="entry name" value="Homeodomain-like"/>
    <property type="match status" value="1"/>
</dbReference>
<comment type="caution">
    <text evidence="15">The sequence shown here is derived from an EMBL/GenBank/DDBJ whole genome shotgun (WGS) entry which is preliminary data.</text>
</comment>
<evidence type="ECO:0000313" key="15">
    <source>
        <dbReference type="EMBL" id="KMQ92254.1"/>
    </source>
</evidence>
<dbReference type="GO" id="GO:0003682">
    <property type="term" value="F:chromatin binding"/>
    <property type="evidence" value="ECO:0007669"/>
    <property type="project" value="InterPro"/>
</dbReference>
<dbReference type="GO" id="GO:0003714">
    <property type="term" value="F:transcription corepressor activity"/>
    <property type="evidence" value="ECO:0007669"/>
    <property type="project" value="TreeGrafter"/>
</dbReference>
<dbReference type="PROSITE" id="PS51038">
    <property type="entry name" value="BAH"/>
    <property type="match status" value="1"/>
</dbReference>
<evidence type="ECO:0000256" key="5">
    <source>
        <dbReference type="ARBA" id="ARBA00022833"/>
    </source>
</evidence>
<dbReference type="PANTHER" id="PTHR10865">
    <property type="entry name" value="METASTASIS-ASSOCIATED PROTEIN AND MESODERM INDUCTION EARLY RESPONSE PROTEIN"/>
    <property type="match status" value="1"/>
</dbReference>
<dbReference type="Pfam" id="PF01426">
    <property type="entry name" value="BAH"/>
    <property type="match status" value="1"/>
</dbReference>
<dbReference type="OrthoDB" id="2193595at2759"/>
<dbReference type="Pfam" id="PF00249">
    <property type="entry name" value="Myb_DNA-binding"/>
    <property type="match status" value="1"/>
</dbReference>
<dbReference type="InterPro" id="IPR000679">
    <property type="entry name" value="Znf_GATA"/>
</dbReference>
<evidence type="ECO:0000256" key="1">
    <source>
        <dbReference type="ARBA" id="ARBA00004123"/>
    </source>
</evidence>
<organism evidence="15 16">
    <name type="scientific">Lasius niger</name>
    <name type="common">Black garden ant</name>
    <dbReference type="NCBI Taxonomy" id="67767"/>
    <lineage>
        <taxon>Eukaryota</taxon>
        <taxon>Metazoa</taxon>
        <taxon>Ecdysozoa</taxon>
        <taxon>Arthropoda</taxon>
        <taxon>Hexapoda</taxon>
        <taxon>Insecta</taxon>
        <taxon>Pterygota</taxon>
        <taxon>Neoptera</taxon>
        <taxon>Endopterygota</taxon>
        <taxon>Hymenoptera</taxon>
        <taxon>Apocrita</taxon>
        <taxon>Aculeata</taxon>
        <taxon>Formicoidea</taxon>
        <taxon>Formicidae</taxon>
        <taxon>Formicinae</taxon>
        <taxon>Lasius</taxon>
        <taxon>Lasius</taxon>
    </lineage>
</organism>
<dbReference type="GO" id="GO:0042826">
    <property type="term" value="F:histone deacetylase binding"/>
    <property type="evidence" value="ECO:0007669"/>
    <property type="project" value="TreeGrafter"/>
</dbReference>
<dbReference type="Gene3D" id="3.30.160.60">
    <property type="entry name" value="Classic Zinc Finger"/>
    <property type="match status" value="1"/>
</dbReference>
<evidence type="ECO:0000256" key="6">
    <source>
        <dbReference type="ARBA" id="ARBA00023125"/>
    </source>
</evidence>
<dbReference type="CDD" id="cd00202">
    <property type="entry name" value="ZnF_GATA"/>
    <property type="match status" value="1"/>
</dbReference>
<evidence type="ECO:0000256" key="4">
    <source>
        <dbReference type="ARBA" id="ARBA00022771"/>
    </source>
</evidence>
<dbReference type="PROSITE" id="PS51156">
    <property type="entry name" value="ELM2"/>
    <property type="match status" value="1"/>
</dbReference>
<dbReference type="PaxDb" id="67767-A0A0J7KPU1"/>
<dbReference type="GO" id="GO:0003713">
    <property type="term" value="F:transcription coactivator activity"/>
    <property type="evidence" value="ECO:0007669"/>
    <property type="project" value="TreeGrafter"/>
</dbReference>
<keyword evidence="5" id="KW-0862">Zinc</keyword>
<name>A0A0J7KPU1_LASNI</name>
<evidence type="ECO:0000259" key="11">
    <source>
        <dbReference type="PROSITE" id="PS50157"/>
    </source>
</evidence>
<proteinExistence type="inferred from homology"/>
<dbReference type="InterPro" id="IPR013087">
    <property type="entry name" value="Znf_C2H2_type"/>
</dbReference>
<reference evidence="15 16" key="1">
    <citation type="submission" date="2015-04" db="EMBL/GenBank/DDBJ databases">
        <title>Lasius niger genome sequencing.</title>
        <authorList>
            <person name="Konorov E.A."/>
            <person name="Nikitin M.A."/>
            <person name="Kirill M.V."/>
            <person name="Chang P."/>
        </authorList>
    </citation>
    <scope>NUCLEOTIDE SEQUENCE [LARGE SCALE GENOMIC DNA]</scope>
    <source>
        <tissue evidence="15">Whole</tissue>
    </source>
</reference>
<evidence type="ECO:0000256" key="7">
    <source>
        <dbReference type="ARBA" id="ARBA00023242"/>
    </source>
</evidence>
<dbReference type="AlphaFoldDB" id="A0A0J7KPU1"/>
<evidence type="ECO:0000256" key="9">
    <source>
        <dbReference type="PROSITE-ProRule" id="PRU00042"/>
    </source>
</evidence>
<feature type="domain" description="BAH" evidence="12">
    <location>
        <begin position="1"/>
        <end position="81"/>
    </location>
</feature>
<gene>
    <name evidence="15" type="ORF">RF55_7789</name>
</gene>
<dbReference type="InterPro" id="IPR017884">
    <property type="entry name" value="SANT_dom"/>
</dbReference>
<dbReference type="InterPro" id="IPR001005">
    <property type="entry name" value="SANT/Myb"/>
</dbReference>
<dbReference type="SUPFAM" id="SSF57667">
    <property type="entry name" value="beta-beta-alpha zinc fingers"/>
    <property type="match status" value="1"/>
</dbReference>
<keyword evidence="4 9" id="KW-0863">Zinc-finger</keyword>
<keyword evidence="7" id="KW-0539">Nucleus</keyword>
<dbReference type="SMART" id="SM00717">
    <property type="entry name" value="SANT"/>
    <property type="match status" value="1"/>
</dbReference>
<evidence type="ECO:0000259" key="14">
    <source>
        <dbReference type="PROSITE" id="PS51293"/>
    </source>
</evidence>
<feature type="domain" description="ELM2" evidence="13">
    <location>
        <begin position="82"/>
        <end position="170"/>
    </location>
</feature>
<sequence>MEESVPGGVTELSSKQRHQMKHRELFLSRQVETMPATHIRGKCCVTLLNETESLLSYLNKEDSFFYCLVFDPAQRTLLADKGEIRVGSRYQAIDIPAVLSAAEKEADSLISRSVGTFARALDCSSSIKQPSLHMSAAAASRDITLFHAMDTLHQHGYDLSNALASLVPSTGPVLCRDEMEEWSASEANLFEEALDKYGKDFVDIRTDFLPWKTLKNVIEYYYMWKTTDRYVQQKRVKAVEAESKLKQVYIPNYKTNASNNAPSTATIVPLGNSNSNSNGKPTNILNGNSNGSMVADNSGILMVGVGGKPCEGCQGVQSPQWYAWGPSHLQYRLCQPCWLYWKKYGGLKVPSRIDDVDLERKRAGAGSDEESKGAGGAHRPHRCNVPTCGKEFKLKAHLSRHYASTHGVDLRGAAGSGGGGSGSPRPVMKTRSAFYLRTSLLARAARRLCPAQLRTRHAARAPHQPVNTMSLRHLCAQLASKSPAELRILARAVRPRPRPRVTDIASRLGDHPAPRQPGDWDWLTLTAPGQRKQPDRVSFPRPPKAPDGSLLYERVPNKPEVDRLTLTPPQPQPVMSTQQNILKRPRPFDEINGSDGIALNTGLPPGGPPAKRIHHPQQLHPKHTLEHPAPAVLPLAPPLNGRATHPHTLPHGAPLSRSNARKQVISWMDAPDDVYFRATDQIKLV</sequence>
<dbReference type="CDD" id="cd11661">
    <property type="entry name" value="SANT_MTA3_like"/>
    <property type="match status" value="1"/>
</dbReference>
<dbReference type="InterPro" id="IPR009057">
    <property type="entry name" value="Homeodomain-like_sf"/>
</dbReference>
<dbReference type="PANTHER" id="PTHR10865:SF29">
    <property type="entry name" value="METASTASIS ASSOCIATED 1-LIKE, ISOFORM D"/>
    <property type="match status" value="1"/>
</dbReference>
<evidence type="ECO:0000256" key="3">
    <source>
        <dbReference type="ARBA" id="ARBA00022723"/>
    </source>
</evidence>
<feature type="region of interest" description="Disordered" evidence="10">
    <location>
        <begin position="496"/>
        <end position="552"/>
    </location>
</feature>
<dbReference type="Gene3D" id="4.10.1240.50">
    <property type="match status" value="1"/>
</dbReference>
<dbReference type="GO" id="GO:0016581">
    <property type="term" value="C:NuRD complex"/>
    <property type="evidence" value="ECO:0007669"/>
    <property type="project" value="TreeGrafter"/>
</dbReference>
<comment type="subcellular location">
    <subcellularLocation>
        <location evidence="1">Nucleus</location>
    </subcellularLocation>
</comment>
<evidence type="ECO:0000313" key="16">
    <source>
        <dbReference type="Proteomes" id="UP000036403"/>
    </source>
</evidence>
<dbReference type="GO" id="GO:0008270">
    <property type="term" value="F:zinc ion binding"/>
    <property type="evidence" value="ECO:0007669"/>
    <property type="project" value="UniProtKB-KW"/>
</dbReference>
<keyword evidence="6" id="KW-0238">DNA-binding</keyword>
<dbReference type="Pfam" id="PF00320">
    <property type="entry name" value="GATA"/>
    <property type="match status" value="1"/>
</dbReference>
<evidence type="ECO:0000259" key="12">
    <source>
        <dbReference type="PROSITE" id="PS51038"/>
    </source>
</evidence>